<accession>A0A6A4IMK1</accession>
<feature type="region of interest" description="Disordered" evidence="1">
    <location>
        <begin position="84"/>
        <end position="131"/>
    </location>
</feature>
<feature type="compositionally biased region" description="Basic and acidic residues" evidence="1">
    <location>
        <begin position="121"/>
        <end position="131"/>
    </location>
</feature>
<sequence>MNDPSMMIQEPRAAPTPLPEPEMVTASILEENERESRNVLQLEIQISPPPTEDGFYLSDYYDEEAEGAFSAISQNHQIDRVVYSPNPDDVDKQFCDGESMYTESESPDSPDRWSDEEEIGEEPKVKEKEVKAEVKEVEEVVEVKDEVKEKHEVEEKSDSKHPR</sequence>
<evidence type="ECO:0000256" key="1">
    <source>
        <dbReference type="SAM" id="MobiDB-lite"/>
    </source>
</evidence>
<dbReference type="Proteomes" id="UP000799118">
    <property type="component" value="Unassembled WGS sequence"/>
</dbReference>
<evidence type="ECO:0000313" key="3">
    <source>
        <dbReference type="Proteomes" id="UP000799118"/>
    </source>
</evidence>
<organism evidence="2 3">
    <name type="scientific">Gymnopus androsaceus JB14</name>
    <dbReference type="NCBI Taxonomy" id="1447944"/>
    <lineage>
        <taxon>Eukaryota</taxon>
        <taxon>Fungi</taxon>
        <taxon>Dikarya</taxon>
        <taxon>Basidiomycota</taxon>
        <taxon>Agaricomycotina</taxon>
        <taxon>Agaricomycetes</taxon>
        <taxon>Agaricomycetidae</taxon>
        <taxon>Agaricales</taxon>
        <taxon>Marasmiineae</taxon>
        <taxon>Omphalotaceae</taxon>
        <taxon>Gymnopus</taxon>
    </lineage>
</organism>
<proteinExistence type="predicted"/>
<feature type="region of interest" description="Disordered" evidence="1">
    <location>
        <begin position="1"/>
        <end position="21"/>
    </location>
</feature>
<dbReference type="EMBL" id="ML769386">
    <property type="protein sequence ID" value="KAE9410047.1"/>
    <property type="molecule type" value="Genomic_DNA"/>
</dbReference>
<protein>
    <submittedName>
        <fullName evidence="2">Uncharacterized protein</fullName>
    </submittedName>
</protein>
<gene>
    <name evidence="2" type="ORF">BT96DRAFT_912917</name>
</gene>
<keyword evidence="3" id="KW-1185">Reference proteome</keyword>
<reference evidence="2" key="1">
    <citation type="journal article" date="2019" name="Environ. Microbiol.">
        <title>Fungal ecological strategies reflected in gene transcription - a case study of two litter decomposers.</title>
        <authorList>
            <person name="Barbi F."/>
            <person name="Kohler A."/>
            <person name="Barry K."/>
            <person name="Baskaran P."/>
            <person name="Daum C."/>
            <person name="Fauchery L."/>
            <person name="Ihrmark K."/>
            <person name="Kuo A."/>
            <person name="LaButti K."/>
            <person name="Lipzen A."/>
            <person name="Morin E."/>
            <person name="Grigoriev I.V."/>
            <person name="Henrissat B."/>
            <person name="Lindahl B."/>
            <person name="Martin F."/>
        </authorList>
    </citation>
    <scope>NUCLEOTIDE SEQUENCE</scope>
    <source>
        <strain evidence="2">JB14</strain>
    </source>
</reference>
<dbReference type="AlphaFoldDB" id="A0A6A4IMK1"/>
<evidence type="ECO:0000313" key="2">
    <source>
        <dbReference type="EMBL" id="KAE9410047.1"/>
    </source>
</evidence>
<name>A0A6A4IMK1_9AGAR</name>